<organism evidence="5 6">
    <name type="scientific">Phyllobacterium salinisoli</name>
    <dbReference type="NCBI Taxonomy" id="1899321"/>
    <lineage>
        <taxon>Bacteria</taxon>
        <taxon>Pseudomonadati</taxon>
        <taxon>Pseudomonadota</taxon>
        <taxon>Alphaproteobacteria</taxon>
        <taxon>Hyphomicrobiales</taxon>
        <taxon>Phyllobacteriaceae</taxon>
        <taxon>Phyllobacterium</taxon>
    </lineage>
</organism>
<evidence type="ECO:0000313" key="5">
    <source>
        <dbReference type="EMBL" id="RCS24933.1"/>
    </source>
</evidence>
<comment type="subcellular location">
    <subcellularLocation>
        <location evidence="3">Cytoplasm</location>
    </subcellularLocation>
</comment>
<dbReference type="HAMAP" id="MF_01384">
    <property type="entry name" value="UreD"/>
    <property type="match status" value="1"/>
</dbReference>
<evidence type="ECO:0000256" key="3">
    <source>
        <dbReference type="HAMAP-Rule" id="MF_01384"/>
    </source>
</evidence>
<keyword evidence="3" id="KW-0963">Cytoplasm</keyword>
<dbReference type="Pfam" id="PF01774">
    <property type="entry name" value="UreD"/>
    <property type="match status" value="1"/>
</dbReference>
<comment type="similarity">
    <text evidence="1 3">Belongs to the UreD family.</text>
</comment>
<gene>
    <name evidence="3" type="primary">ureD</name>
    <name evidence="5" type="ORF">DUT91_05665</name>
</gene>
<name>A0A368K8X9_9HYPH</name>
<dbReference type="OrthoDB" id="9798842at2"/>
<comment type="subunit">
    <text evidence="3">UreD, UreF and UreG form a complex that acts as a GTP-hydrolysis-dependent molecular chaperone, activating the urease apoprotein by helping to assemble the nickel containing metallocenter of UreC. The UreE protein probably delivers the nickel.</text>
</comment>
<sequence>MMPMAETSPQSRPQRASGEGRLSLKKVGDKTRIDRLFQEGSAKLRFPQNQDGHLEAVMINTSGGLTGGDRMGWQFSLGEDCRASLTTQACEKIYKANEGSTATVDTIIDVAEGGAMAWLPQETILFERSALHRTLTVNLAPTATALIAEAVVFGRKAMGEDIDIATFRDCWRIRRGGTLEHAENFSIGPDAGAMLARPALLGGKRVFATVLLVAEDCERTLDAARVIVGKDGGVSAWSGKLLARLVDDDAYSLRKRLIPLIGLLNKNAELPKVWSI</sequence>
<dbReference type="AlphaFoldDB" id="A0A368K8X9"/>
<dbReference type="PANTHER" id="PTHR33643:SF1">
    <property type="entry name" value="UREASE ACCESSORY PROTEIN D"/>
    <property type="match status" value="1"/>
</dbReference>
<comment type="function">
    <text evidence="3">Required for maturation of urease via the functional incorporation of the urease nickel metallocenter.</text>
</comment>
<keyword evidence="6" id="KW-1185">Reference proteome</keyword>
<accession>A0A368K8X9</accession>
<dbReference type="Proteomes" id="UP000253420">
    <property type="component" value="Unassembled WGS sequence"/>
</dbReference>
<comment type="caution">
    <text evidence="5">The sequence shown here is derived from an EMBL/GenBank/DDBJ whole genome shotgun (WGS) entry which is preliminary data.</text>
</comment>
<dbReference type="InterPro" id="IPR002669">
    <property type="entry name" value="UreD"/>
</dbReference>
<feature type="region of interest" description="Disordered" evidence="4">
    <location>
        <begin position="1"/>
        <end position="24"/>
    </location>
</feature>
<dbReference type="GO" id="GO:0016151">
    <property type="term" value="F:nickel cation binding"/>
    <property type="evidence" value="ECO:0007669"/>
    <property type="project" value="UniProtKB-UniRule"/>
</dbReference>
<evidence type="ECO:0000256" key="1">
    <source>
        <dbReference type="ARBA" id="ARBA00007177"/>
    </source>
</evidence>
<keyword evidence="3" id="KW-0996">Nickel insertion</keyword>
<evidence type="ECO:0000313" key="6">
    <source>
        <dbReference type="Proteomes" id="UP000253420"/>
    </source>
</evidence>
<dbReference type="EMBL" id="QOZG01000002">
    <property type="protein sequence ID" value="RCS24933.1"/>
    <property type="molecule type" value="Genomic_DNA"/>
</dbReference>
<protein>
    <recommendedName>
        <fullName evidence="3">Urease accessory protein UreD</fullName>
    </recommendedName>
</protein>
<evidence type="ECO:0000256" key="4">
    <source>
        <dbReference type="SAM" id="MobiDB-lite"/>
    </source>
</evidence>
<evidence type="ECO:0000256" key="2">
    <source>
        <dbReference type="ARBA" id="ARBA00023186"/>
    </source>
</evidence>
<dbReference type="PANTHER" id="PTHR33643">
    <property type="entry name" value="UREASE ACCESSORY PROTEIN D"/>
    <property type="match status" value="1"/>
</dbReference>
<dbReference type="GO" id="GO:0005737">
    <property type="term" value="C:cytoplasm"/>
    <property type="evidence" value="ECO:0007669"/>
    <property type="project" value="UniProtKB-SubCell"/>
</dbReference>
<keyword evidence="2 3" id="KW-0143">Chaperone</keyword>
<reference evidence="5 6" key="1">
    <citation type="submission" date="2018-07" db="EMBL/GenBank/DDBJ databases">
        <title>The draft genome of Phyllobacterium salinisoli.</title>
        <authorList>
            <person name="Liu L."/>
            <person name="Li L."/>
            <person name="Zhang X."/>
            <person name="Liang L."/>
        </authorList>
    </citation>
    <scope>NUCLEOTIDE SEQUENCE [LARGE SCALE GENOMIC DNA]</scope>
    <source>
        <strain evidence="5 6">LLAN61</strain>
    </source>
</reference>
<proteinExistence type="inferred from homology"/>